<dbReference type="InterPro" id="IPR011010">
    <property type="entry name" value="DNA_brk_join_enz"/>
</dbReference>
<dbReference type="GO" id="GO:0005737">
    <property type="term" value="C:cytoplasm"/>
    <property type="evidence" value="ECO:0007669"/>
    <property type="project" value="UniProtKB-SubCell"/>
</dbReference>
<keyword evidence="4 9" id="KW-0159">Chromosome partition</keyword>
<dbReference type="EMBL" id="WKJI01000001">
    <property type="protein sequence ID" value="MRX45808.1"/>
    <property type="molecule type" value="Genomic_DNA"/>
</dbReference>
<evidence type="ECO:0000256" key="9">
    <source>
        <dbReference type="HAMAP-Rule" id="MF_01808"/>
    </source>
</evidence>
<keyword evidence="5 9" id="KW-0229">DNA integration</keyword>
<feature type="active site" evidence="9">
    <location>
        <position position="239"/>
    </location>
</feature>
<dbReference type="Pfam" id="PF02899">
    <property type="entry name" value="Phage_int_SAM_1"/>
    <property type="match status" value="1"/>
</dbReference>
<keyword evidence="2 9" id="KW-0963">Cytoplasm</keyword>
<dbReference type="PROSITE" id="PS51900">
    <property type="entry name" value="CB"/>
    <property type="match status" value="1"/>
</dbReference>
<name>A0A7K0FIS8_9SPHI</name>
<dbReference type="Gene3D" id="1.10.150.130">
    <property type="match status" value="1"/>
</dbReference>
<evidence type="ECO:0000313" key="12">
    <source>
        <dbReference type="EMBL" id="MRX45808.1"/>
    </source>
</evidence>
<dbReference type="InterPro" id="IPR002104">
    <property type="entry name" value="Integrase_catalytic"/>
</dbReference>
<dbReference type="RefSeq" id="WP_154285963.1">
    <property type="nucleotide sequence ID" value="NZ_WKJI01000001.1"/>
</dbReference>
<dbReference type="InterPro" id="IPR023009">
    <property type="entry name" value="Tyrosine_recombinase_XerC/XerD"/>
</dbReference>
<keyword evidence="13" id="KW-1185">Reference proteome</keyword>
<keyword evidence="6 9" id="KW-0238">DNA-binding</keyword>
<gene>
    <name evidence="9" type="primary">xerC</name>
    <name evidence="12" type="ORF">GJJ64_01235</name>
</gene>
<dbReference type="Gene3D" id="1.10.443.10">
    <property type="entry name" value="Intergrase catalytic core"/>
    <property type="match status" value="1"/>
</dbReference>
<dbReference type="Pfam" id="PF00589">
    <property type="entry name" value="Phage_integrase"/>
    <property type="match status" value="1"/>
</dbReference>
<comment type="caution">
    <text evidence="12">The sequence shown here is derived from an EMBL/GenBank/DDBJ whole genome shotgun (WGS) entry which is preliminary data.</text>
</comment>
<comment type="subunit">
    <text evidence="9">Forms a cyclic heterotetrameric complex composed of two molecules of XerC and two molecules of XerD.</text>
</comment>
<evidence type="ECO:0000256" key="1">
    <source>
        <dbReference type="ARBA" id="ARBA00004496"/>
    </source>
</evidence>
<dbReference type="InterPro" id="IPR004107">
    <property type="entry name" value="Integrase_SAM-like_N"/>
</dbReference>
<proteinExistence type="inferred from homology"/>
<feature type="active site" evidence="9">
    <location>
        <position position="242"/>
    </location>
</feature>
<evidence type="ECO:0000256" key="3">
    <source>
        <dbReference type="ARBA" id="ARBA00022618"/>
    </source>
</evidence>
<evidence type="ECO:0000256" key="2">
    <source>
        <dbReference type="ARBA" id="ARBA00022490"/>
    </source>
</evidence>
<dbReference type="InterPro" id="IPR050090">
    <property type="entry name" value="Tyrosine_recombinase_XerCD"/>
</dbReference>
<reference evidence="12 13" key="1">
    <citation type="submission" date="2019-11" db="EMBL/GenBank/DDBJ databases">
        <authorList>
            <person name="Cheng Q."/>
            <person name="Yang Z."/>
        </authorList>
    </citation>
    <scope>NUCLEOTIDE SEQUENCE [LARGE SCALE GENOMIC DNA]</scope>
    <source>
        <strain evidence="12 13">HX-22-1</strain>
    </source>
</reference>
<accession>A0A7K0FIS8</accession>
<comment type="function">
    <text evidence="9">Site-specific tyrosine recombinase, which acts by catalyzing the cutting and rejoining of the recombining DNA molecules. The XerC-XerD complex is essential to convert dimers of the bacterial chromosome into monomers to permit their segregation at cell division. It also contributes to the segregational stability of plasmids.</text>
</comment>
<organism evidence="12 13">
    <name type="scientific">Pedobacter puniceum</name>
    <dbReference type="NCBI Taxonomy" id="2666136"/>
    <lineage>
        <taxon>Bacteria</taxon>
        <taxon>Pseudomonadati</taxon>
        <taxon>Bacteroidota</taxon>
        <taxon>Sphingobacteriia</taxon>
        <taxon>Sphingobacteriales</taxon>
        <taxon>Sphingobacteriaceae</taxon>
        <taxon>Pedobacter</taxon>
    </lineage>
</organism>
<dbReference type="HAMAP" id="MF_01808">
    <property type="entry name" value="Recomb_XerC_XerD"/>
    <property type="match status" value="1"/>
</dbReference>
<dbReference type="GO" id="GO:0003677">
    <property type="term" value="F:DNA binding"/>
    <property type="evidence" value="ECO:0007669"/>
    <property type="project" value="UniProtKB-UniRule"/>
</dbReference>
<dbReference type="PANTHER" id="PTHR30349">
    <property type="entry name" value="PHAGE INTEGRASE-RELATED"/>
    <property type="match status" value="1"/>
</dbReference>
<feature type="domain" description="Tyr recombinase" evidence="10">
    <location>
        <begin position="103"/>
        <end position="287"/>
    </location>
</feature>
<comment type="similarity">
    <text evidence="9">Belongs to the 'phage' integrase family. XerC subfamily.</text>
</comment>
<feature type="active site" evidence="9">
    <location>
        <position position="145"/>
    </location>
</feature>
<dbReference type="GO" id="GO:0009037">
    <property type="term" value="F:tyrosine-based site-specific recombinase activity"/>
    <property type="evidence" value="ECO:0007669"/>
    <property type="project" value="UniProtKB-UniRule"/>
</dbReference>
<dbReference type="GO" id="GO:0006313">
    <property type="term" value="P:DNA transposition"/>
    <property type="evidence" value="ECO:0007669"/>
    <property type="project" value="UniProtKB-UniRule"/>
</dbReference>
<dbReference type="InterPro" id="IPR013762">
    <property type="entry name" value="Integrase-like_cat_sf"/>
</dbReference>
<dbReference type="GO" id="GO:0007059">
    <property type="term" value="P:chromosome segregation"/>
    <property type="evidence" value="ECO:0007669"/>
    <property type="project" value="UniProtKB-UniRule"/>
</dbReference>
<keyword evidence="7 9" id="KW-0233">DNA recombination</keyword>
<evidence type="ECO:0000256" key="4">
    <source>
        <dbReference type="ARBA" id="ARBA00022829"/>
    </source>
</evidence>
<dbReference type="SUPFAM" id="SSF56349">
    <property type="entry name" value="DNA breaking-rejoining enzymes"/>
    <property type="match status" value="1"/>
</dbReference>
<sequence length="293" mass="33718">MFLERFFNYLQYEKRYSQHTLTAYKNDLLQFENFLKEFESDFLTVNHQQIRTWMITLLDDGIEARSVNRKISTLRAFYKFLVKEEILTINPVLKVQAPKVAKKLPAFVEEAKLIGLLDSASIFEGGFIGVRDKLILELLFGTGIRLSELLGLTISAIDLNSQTIKVLGKRNKERIIPINHSLVNQIKDYLRERIVVVKDTNMTSFIVTEKGEQAYAKLIYRIVHRYLSLVTTQDKKSPHLLRHSYATSLLNHGADINAIKELLGHASLAATQVYTHNSIERIKTIYKQAHPKA</sequence>
<keyword evidence="3 9" id="KW-0132">Cell division</keyword>
<dbReference type="AlphaFoldDB" id="A0A7K0FIS8"/>
<dbReference type="Proteomes" id="UP000462931">
    <property type="component" value="Unassembled WGS sequence"/>
</dbReference>
<evidence type="ECO:0000313" key="13">
    <source>
        <dbReference type="Proteomes" id="UP000462931"/>
    </source>
</evidence>
<feature type="active site" evidence="9">
    <location>
        <position position="265"/>
    </location>
</feature>
<dbReference type="PROSITE" id="PS51898">
    <property type="entry name" value="TYR_RECOMBINASE"/>
    <property type="match status" value="1"/>
</dbReference>
<comment type="subcellular location">
    <subcellularLocation>
        <location evidence="1 9">Cytoplasm</location>
    </subcellularLocation>
</comment>
<evidence type="ECO:0000256" key="6">
    <source>
        <dbReference type="ARBA" id="ARBA00023125"/>
    </source>
</evidence>
<evidence type="ECO:0000256" key="7">
    <source>
        <dbReference type="ARBA" id="ARBA00023172"/>
    </source>
</evidence>
<evidence type="ECO:0000256" key="8">
    <source>
        <dbReference type="ARBA" id="ARBA00023306"/>
    </source>
</evidence>
<evidence type="ECO:0000256" key="5">
    <source>
        <dbReference type="ARBA" id="ARBA00022908"/>
    </source>
</evidence>
<dbReference type="PANTHER" id="PTHR30349:SF77">
    <property type="entry name" value="TYROSINE RECOMBINASE XERC"/>
    <property type="match status" value="1"/>
</dbReference>
<evidence type="ECO:0000259" key="10">
    <source>
        <dbReference type="PROSITE" id="PS51898"/>
    </source>
</evidence>
<dbReference type="InterPro" id="IPR044068">
    <property type="entry name" value="CB"/>
</dbReference>
<feature type="active site" evidence="9">
    <location>
        <position position="169"/>
    </location>
</feature>
<protein>
    <recommendedName>
        <fullName evidence="9">Tyrosine recombinase XerC</fullName>
    </recommendedName>
</protein>
<keyword evidence="8 9" id="KW-0131">Cell cycle</keyword>
<dbReference type="InterPro" id="IPR010998">
    <property type="entry name" value="Integrase_recombinase_N"/>
</dbReference>
<feature type="active site" description="O-(3'-phospho-DNA)-tyrosine intermediate" evidence="9">
    <location>
        <position position="274"/>
    </location>
</feature>
<evidence type="ECO:0000259" key="11">
    <source>
        <dbReference type="PROSITE" id="PS51900"/>
    </source>
</evidence>
<dbReference type="GO" id="GO:0051301">
    <property type="term" value="P:cell division"/>
    <property type="evidence" value="ECO:0007669"/>
    <property type="project" value="UniProtKB-KW"/>
</dbReference>
<feature type="domain" description="Core-binding (CB)" evidence="11">
    <location>
        <begin position="1"/>
        <end position="82"/>
    </location>
</feature>